<feature type="domain" description="NADP-dependent oxidoreductase" evidence="2">
    <location>
        <begin position="14"/>
        <end position="297"/>
    </location>
</feature>
<dbReference type="RefSeq" id="WP_107846684.1">
    <property type="nucleotide sequence ID" value="NZ_QBKS01000002.1"/>
</dbReference>
<dbReference type="Gene3D" id="3.20.20.100">
    <property type="entry name" value="NADP-dependent oxidoreductase domain"/>
    <property type="match status" value="1"/>
</dbReference>
<dbReference type="PANTHER" id="PTHR43364:SF4">
    <property type="entry name" value="NAD(P)-LINKED OXIDOREDUCTASE SUPERFAMILY PROTEIN"/>
    <property type="match status" value="1"/>
</dbReference>
<evidence type="ECO:0000313" key="4">
    <source>
        <dbReference type="Proteomes" id="UP000243978"/>
    </source>
</evidence>
<gene>
    <name evidence="3" type="ORF">C8N43_3150</name>
</gene>
<dbReference type="InterPro" id="IPR023210">
    <property type="entry name" value="NADP_OxRdtase_dom"/>
</dbReference>
<name>A0A2T6BE54_9RHOB</name>
<dbReference type="Pfam" id="PF00248">
    <property type="entry name" value="Aldo_ket_red"/>
    <property type="match status" value="1"/>
</dbReference>
<dbReference type="InterPro" id="IPR036812">
    <property type="entry name" value="NAD(P)_OxRdtase_dom_sf"/>
</dbReference>
<dbReference type="Proteomes" id="UP000243978">
    <property type="component" value="Unassembled WGS sequence"/>
</dbReference>
<sequence>MTQMLTPNGAPVSRLCFGTMQFGGNADIVASQSMYEDSRAAGINFFDTAYVYTGGQSEAMLGRFAAKERDDILIATKAAYDKPATKENVLASFEESRMRMNIDTVDLMYLHRFDPETPLQDSFEALAELREDGLIRYIGISNFAAWQVMKAAQIARSLGVTVDMLQPMYSLVKRQAEVELLPACHDQGIAVVPYSPLGGGLLTGKYATPGGTGRLSEDSRYTARYNVDWMHEAAAALPQIAADHGTEAATLAVAWVMKNRHVTAPIISARSSEQLAPSLAALDFEMDDTLYAEVTALSQTPAPATDRLEEA</sequence>
<accession>A0A2T6BE54</accession>
<protein>
    <submittedName>
        <fullName evidence="3">Aryl-alcohol dehydrogenase-like predicted oxidoreductase</fullName>
    </submittedName>
</protein>
<dbReference type="EMBL" id="QBKS01000002">
    <property type="protein sequence ID" value="PTX54336.1"/>
    <property type="molecule type" value="Genomic_DNA"/>
</dbReference>
<proteinExistence type="predicted"/>
<evidence type="ECO:0000256" key="1">
    <source>
        <dbReference type="ARBA" id="ARBA00023002"/>
    </source>
</evidence>
<evidence type="ECO:0000259" key="2">
    <source>
        <dbReference type="Pfam" id="PF00248"/>
    </source>
</evidence>
<dbReference type="OrthoDB" id="9803483at2"/>
<keyword evidence="1" id="KW-0560">Oxidoreductase</keyword>
<dbReference type="GO" id="GO:0005829">
    <property type="term" value="C:cytosol"/>
    <property type="evidence" value="ECO:0007669"/>
    <property type="project" value="TreeGrafter"/>
</dbReference>
<dbReference type="PANTHER" id="PTHR43364">
    <property type="entry name" value="NADH-SPECIFIC METHYLGLYOXAL REDUCTASE-RELATED"/>
    <property type="match status" value="1"/>
</dbReference>
<dbReference type="GO" id="GO:0016491">
    <property type="term" value="F:oxidoreductase activity"/>
    <property type="evidence" value="ECO:0007669"/>
    <property type="project" value="UniProtKB-KW"/>
</dbReference>
<dbReference type="SUPFAM" id="SSF51430">
    <property type="entry name" value="NAD(P)-linked oxidoreductase"/>
    <property type="match status" value="1"/>
</dbReference>
<dbReference type="AlphaFoldDB" id="A0A2T6BE54"/>
<organism evidence="3 4">
    <name type="scientific">Litoreibacter ponti</name>
    <dbReference type="NCBI Taxonomy" id="1510457"/>
    <lineage>
        <taxon>Bacteria</taxon>
        <taxon>Pseudomonadati</taxon>
        <taxon>Pseudomonadota</taxon>
        <taxon>Alphaproteobacteria</taxon>
        <taxon>Rhodobacterales</taxon>
        <taxon>Roseobacteraceae</taxon>
        <taxon>Litoreibacter</taxon>
    </lineage>
</organism>
<reference evidence="3 4" key="1">
    <citation type="submission" date="2018-04" db="EMBL/GenBank/DDBJ databases">
        <title>Genomic Encyclopedia of Archaeal and Bacterial Type Strains, Phase II (KMG-II): from individual species to whole genera.</title>
        <authorList>
            <person name="Goeker M."/>
        </authorList>
    </citation>
    <scope>NUCLEOTIDE SEQUENCE [LARGE SCALE GENOMIC DNA]</scope>
    <source>
        <strain evidence="3 4">DSM 100977</strain>
    </source>
</reference>
<dbReference type="InterPro" id="IPR018170">
    <property type="entry name" value="Aldo/ket_reductase_CS"/>
</dbReference>
<comment type="caution">
    <text evidence="3">The sequence shown here is derived from an EMBL/GenBank/DDBJ whole genome shotgun (WGS) entry which is preliminary data.</text>
</comment>
<keyword evidence="4" id="KW-1185">Reference proteome</keyword>
<evidence type="ECO:0000313" key="3">
    <source>
        <dbReference type="EMBL" id="PTX54336.1"/>
    </source>
</evidence>
<dbReference type="PROSITE" id="PS00062">
    <property type="entry name" value="ALDOKETO_REDUCTASE_2"/>
    <property type="match status" value="1"/>
</dbReference>
<dbReference type="InterPro" id="IPR050523">
    <property type="entry name" value="AKR_Detox_Biosynth"/>
</dbReference>